<dbReference type="Pfam" id="PF05685">
    <property type="entry name" value="Uma2"/>
    <property type="match status" value="1"/>
</dbReference>
<gene>
    <name evidence="2" type="ORF">OJF2_61650</name>
</gene>
<reference evidence="2 3" key="1">
    <citation type="submission" date="2019-08" db="EMBL/GenBank/DDBJ databases">
        <title>Deep-cultivation of Planctomycetes and their phenomic and genomic characterization uncovers novel biology.</title>
        <authorList>
            <person name="Wiegand S."/>
            <person name="Jogler M."/>
            <person name="Boedeker C."/>
            <person name="Pinto D."/>
            <person name="Vollmers J."/>
            <person name="Rivas-Marin E."/>
            <person name="Kohn T."/>
            <person name="Peeters S.H."/>
            <person name="Heuer A."/>
            <person name="Rast P."/>
            <person name="Oberbeckmann S."/>
            <person name="Bunk B."/>
            <person name="Jeske O."/>
            <person name="Meyerdierks A."/>
            <person name="Storesund J.E."/>
            <person name="Kallscheuer N."/>
            <person name="Luecker S."/>
            <person name="Lage O.M."/>
            <person name="Pohl T."/>
            <person name="Merkel B.J."/>
            <person name="Hornburger P."/>
            <person name="Mueller R.-W."/>
            <person name="Bruemmer F."/>
            <person name="Labrenz M."/>
            <person name="Spormann A.M."/>
            <person name="Op den Camp H."/>
            <person name="Overmann J."/>
            <person name="Amann R."/>
            <person name="Jetten M.S.M."/>
            <person name="Mascher T."/>
            <person name="Medema M.H."/>
            <person name="Devos D.P."/>
            <person name="Kaster A.-K."/>
            <person name="Ovreas L."/>
            <person name="Rohde M."/>
            <person name="Galperin M.Y."/>
            <person name="Jogler C."/>
        </authorList>
    </citation>
    <scope>NUCLEOTIDE SEQUENCE [LARGE SCALE GENOMIC DNA]</scope>
    <source>
        <strain evidence="2 3">OJF2</strain>
    </source>
</reference>
<dbReference type="CDD" id="cd06260">
    <property type="entry name" value="DUF820-like"/>
    <property type="match status" value="1"/>
</dbReference>
<organism evidence="2 3">
    <name type="scientific">Aquisphaera giovannonii</name>
    <dbReference type="NCBI Taxonomy" id="406548"/>
    <lineage>
        <taxon>Bacteria</taxon>
        <taxon>Pseudomonadati</taxon>
        <taxon>Planctomycetota</taxon>
        <taxon>Planctomycetia</taxon>
        <taxon>Isosphaerales</taxon>
        <taxon>Isosphaeraceae</taxon>
        <taxon>Aquisphaera</taxon>
    </lineage>
</organism>
<evidence type="ECO:0000259" key="1">
    <source>
        <dbReference type="Pfam" id="PF05685"/>
    </source>
</evidence>
<proteinExistence type="predicted"/>
<dbReference type="EMBL" id="CP042997">
    <property type="protein sequence ID" value="QEH37574.1"/>
    <property type="molecule type" value="Genomic_DNA"/>
</dbReference>
<dbReference type="InterPro" id="IPR011335">
    <property type="entry name" value="Restrct_endonuc-II-like"/>
</dbReference>
<protein>
    <recommendedName>
        <fullName evidence="1">Putative restriction endonuclease domain-containing protein</fullName>
    </recommendedName>
</protein>
<dbReference type="SUPFAM" id="SSF52980">
    <property type="entry name" value="Restriction endonuclease-like"/>
    <property type="match status" value="1"/>
</dbReference>
<dbReference type="PANTHER" id="PTHR34107:SF1">
    <property type="entry name" value="SLL0198 PROTEIN"/>
    <property type="match status" value="1"/>
</dbReference>
<dbReference type="Proteomes" id="UP000324233">
    <property type="component" value="Chromosome"/>
</dbReference>
<evidence type="ECO:0000313" key="2">
    <source>
        <dbReference type="EMBL" id="QEH37574.1"/>
    </source>
</evidence>
<dbReference type="AlphaFoldDB" id="A0A5B9WBE2"/>
<keyword evidence="3" id="KW-1185">Reference proteome</keyword>
<evidence type="ECO:0000313" key="3">
    <source>
        <dbReference type="Proteomes" id="UP000324233"/>
    </source>
</evidence>
<dbReference type="Gene3D" id="3.90.1570.10">
    <property type="entry name" value="tt1808, chain A"/>
    <property type="match status" value="1"/>
</dbReference>
<dbReference type="InterPro" id="IPR012296">
    <property type="entry name" value="Nuclease_put_TT1808"/>
</dbReference>
<feature type="domain" description="Putative restriction endonuclease" evidence="1">
    <location>
        <begin position="32"/>
        <end position="201"/>
    </location>
</feature>
<dbReference type="PANTHER" id="PTHR34107">
    <property type="entry name" value="SLL0198 PROTEIN-RELATED"/>
    <property type="match status" value="1"/>
</dbReference>
<dbReference type="InterPro" id="IPR008538">
    <property type="entry name" value="Uma2"/>
</dbReference>
<accession>A0A5B9WBE2</accession>
<name>A0A5B9WBE2_9BACT</name>
<dbReference type="KEGG" id="agv:OJF2_61650"/>
<sequence length="208" mass="23080">MGRSEVQKVGARGLLEEVTVSTIAEPRLMTTEELLALPEDGVDRELIRGVLRARPMTRRNRWHSTVESRLVLFLGTWLNGRPEPRGEIVSGEAGFVLRRDPDSNVGIDVAYVSPEVAAAEPSSPYFEGPPVLAVEILSPSDTQEDIDEKIQLYLETGVAVVWIINAKFRTVTAYRPDAEPIMFSGDQELTAEPHLPGFRVRLGEVFGR</sequence>